<dbReference type="Gene3D" id="3.40.50.2300">
    <property type="match status" value="1"/>
</dbReference>
<evidence type="ECO:0000256" key="3">
    <source>
        <dbReference type="HAMAP-Rule" id="MF_00099"/>
    </source>
</evidence>
<comment type="domain">
    <text evidence="3">Contains a C-terminal catalytic domain, and an N-terminal region which modulates catalytic activity.</text>
</comment>
<keyword evidence="3 4" id="KW-0145">Chemotaxis</keyword>
<dbReference type="SMART" id="SM00448">
    <property type="entry name" value="REC"/>
    <property type="match status" value="1"/>
</dbReference>
<dbReference type="Gene3D" id="3.40.50.180">
    <property type="entry name" value="Methylesterase CheB, C-terminal domain"/>
    <property type="match status" value="1"/>
</dbReference>
<dbReference type="EMBL" id="DTPE01000268">
    <property type="protein sequence ID" value="HGE75791.1"/>
    <property type="molecule type" value="Genomic_DNA"/>
</dbReference>
<feature type="active site" evidence="3 4">
    <location>
        <position position="185"/>
    </location>
</feature>
<comment type="similarity">
    <text evidence="3">Belongs to the CheB family.</text>
</comment>
<feature type="active site" evidence="3 4">
    <location>
        <position position="212"/>
    </location>
</feature>
<feature type="modified residue" description="4-aspartylphosphate" evidence="3 5">
    <location>
        <position position="79"/>
    </location>
</feature>
<dbReference type="PANTHER" id="PTHR42872:SF3">
    <property type="entry name" value="PROTEIN-GLUTAMATE METHYLESTERASE_PROTEIN-GLUTAMINE GLUTAMINASE 1"/>
    <property type="match status" value="1"/>
</dbReference>
<feature type="domain" description="CheB-type methylesterase" evidence="7">
    <location>
        <begin position="173"/>
        <end position="361"/>
    </location>
</feature>
<dbReference type="AlphaFoldDB" id="A0A7V3RFN4"/>
<gene>
    <name evidence="3" type="primary">cheB</name>
    <name evidence="8" type="ORF">ENX73_06690</name>
</gene>
<keyword evidence="1 3" id="KW-0378">Hydrolase</keyword>
<proteinExistence type="inferred from homology"/>
<protein>
    <recommendedName>
        <fullName evidence="3">Protein-glutamate methylesterase/protein-glutamine glutaminase</fullName>
        <ecNumber evidence="3">3.1.1.61</ecNumber>
        <ecNumber evidence="3">3.5.1.44</ecNumber>
    </recommendedName>
</protein>
<dbReference type="InterPro" id="IPR001789">
    <property type="entry name" value="Sig_transdc_resp-reg_receiver"/>
</dbReference>
<evidence type="ECO:0000256" key="1">
    <source>
        <dbReference type="ARBA" id="ARBA00022801"/>
    </source>
</evidence>
<dbReference type="EC" id="3.5.1.44" evidence="3"/>
<keyword evidence="3" id="KW-0963">Cytoplasm</keyword>
<comment type="caution">
    <text evidence="8">The sequence shown here is derived from an EMBL/GenBank/DDBJ whole genome shotgun (WGS) entry which is preliminary data.</text>
</comment>
<dbReference type="InterPro" id="IPR000673">
    <property type="entry name" value="Sig_transdc_resp-reg_Me-estase"/>
</dbReference>
<keyword evidence="3 5" id="KW-0597">Phosphoprotein</keyword>
<feature type="domain" description="Response regulatory" evidence="6">
    <location>
        <begin position="29"/>
        <end position="145"/>
    </location>
</feature>
<evidence type="ECO:0000256" key="4">
    <source>
        <dbReference type="PROSITE-ProRule" id="PRU00050"/>
    </source>
</evidence>
<evidence type="ECO:0000259" key="7">
    <source>
        <dbReference type="PROSITE" id="PS50122"/>
    </source>
</evidence>
<dbReference type="PANTHER" id="PTHR42872">
    <property type="entry name" value="PROTEIN-GLUTAMATE METHYLESTERASE/PROTEIN-GLUTAMINE GLUTAMINASE"/>
    <property type="match status" value="1"/>
</dbReference>
<dbReference type="EC" id="3.1.1.61" evidence="3"/>
<dbReference type="CDD" id="cd17541">
    <property type="entry name" value="REC_CheB-like"/>
    <property type="match status" value="1"/>
</dbReference>
<sequence length="361" mass="39811">MQVLYFLDILVSYFYFHYFLKVEKMEKIKVAVVDDSSFMRKVIHDALESKGFEVISTGRNGADAVEIASKKIADVMTLDVQMPVMDGLEALKKIMEISPMPVIMVSSLTAKDTEITIKALAAGAFDFVTKPGGSITFDFGQIIEELSDKIMLASKYKVTKKIDVSGIQKHLTPKGTYDLLVIGASTGGPKALDILVPQFPADFPLPVIIVQHMPAKFTTTLAKRLSEESKMKIIEVVEKVRALPFKGYVAAGDFHLELSYENGIYLRPVDGQRINGVKPAIDYTLSSISKTELRTLFVILTGMGKDGTEGLKMIKRDKLTVIAESEKTAIVYGMPKSVVNAGLADYIVDLNDIPQKIMDLI</sequence>
<accession>A0A7V3RFN4</accession>
<comment type="catalytic activity">
    <reaction evidence="2 3">
        <text>[protein]-L-glutamate 5-O-methyl ester + H2O = L-glutamyl-[protein] + methanol + H(+)</text>
        <dbReference type="Rhea" id="RHEA:23236"/>
        <dbReference type="Rhea" id="RHEA-COMP:10208"/>
        <dbReference type="Rhea" id="RHEA-COMP:10311"/>
        <dbReference type="ChEBI" id="CHEBI:15377"/>
        <dbReference type="ChEBI" id="CHEBI:15378"/>
        <dbReference type="ChEBI" id="CHEBI:17790"/>
        <dbReference type="ChEBI" id="CHEBI:29973"/>
        <dbReference type="ChEBI" id="CHEBI:82795"/>
        <dbReference type="EC" id="3.1.1.61"/>
    </reaction>
</comment>
<dbReference type="NCBIfam" id="NF001965">
    <property type="entry name" value="PRK00742.1"/>
    <property type="match status" value="1"/>
</dbReference>
<comment type="PTM">
    <text evidence="3">Phosphorylated by CheA. Phosphorylation of the N-terminal regulatory domain activates the methylesterase activity.</text>
</comment>
<dbReference type="InterPro" id="IPR011006">
    <property type="entry name" value="CheY-like_superfamily"/>
</dbReference>
<organism evidence="8">
    <name type="scientific">Mesoaciditoga lauensis</name>
    <dbReference type="NCBI Taxonomy" id="1495039"/>
    <lineage>
        <taxon>Bacteria</taxon>
        <taxon>Thermotogati</taxon>
        <taxon>Thermotogota</taxon>
        <taxon>Thermotogae</taxon>
        <taxon>Mesoaciditogales</taxon>
        <taxon>Mesoaciditogaceae</taxon>
        <taxon>Mesoaciditoga</taxon>
    </lineage>
</organism>
<comment type="subcellular location">
    <subcellularLocation>
        <location evidence="3">Cytoplasm</location>
    </subcellularLocation>
</comment>
<dbReference type="PROSITE" id="PS50110">
    <property type="entry name" value="RESPONSE_REGULATORY"/>
    <property type="match status" value="1"/>
</dbReference>
<dbReference type="GO" id="GO:0005737">
    <property type="term" value="C:cytoplasm"/>
    <property type="evidence" value="ECO:0007669"/>
    <property type="project" value="UniProtKB-SubCell"/>
</dbReference>
<comment type="catalytic activity">
    <reaction evidence="3">
        <text>L-glutaminyl-[protein] + H2O = L-glutamyl-[protein] + NH4(+)</text>
        <dbReference type="Rhea" id="RHEA:16441"/>
        <dbReference type="Rhea" id="RHEA-COMP:10207"/>
        <dbReference type="Rhea" id="RHEA-COMP:10208"/>
        <dbReference type="ChEBI" id="CHEBI:15377"/>
        <dbReference type="ChEBI" id="CHEBI:28938"/>
        <dbReference type="ChEBI" id="CHEBI:29973"/>
        <dbReference type="ChEBI" id="CHEBI:30011"/>
        <dbReference type="EC" id="3.5.1.44"/>
    </reaction>
</comment>
<dbReference type="PIRSF" id="PIRSF000876">
    <property type="entry name" value="RR_chemtxs_CheB"/>
    <property type="match status" value="1"/>
</dbReference>
<dbReference type="SUPFAM" id="SSF52738">
    <property type="entry name" value="Methylesterase CheB, C-terminal domain"/>
    <property type="match status" value="1"/>
</dbReference>
<feature type="active site" evidence="3 4">
    <location>
        <position position="306"/>
    </location>
</feature>
<dbReference type="PROSITE" id="PS50122">
    <property type="entry name" value="CHEB"/>
    <property type="match status" value="1"/>
</dbReference>
<dbReference type="InterPro" id="IPR035909">
    <property type="entry name" value="CheB_C"/>
</dbReference>
<dbReference type="GO" id="GO:0050568">
    <property type="term" value="F:protein-glutamine glutaminase activity"/>
    <property type="evidence" value="ECO:0007669"/>
    <property type="project" value="UniProtKB-UniRule"/>
</dbReference>
<dbReference type="Pfam" id="PF00072">
    <property type="entry name" value="Response_reg"/>
    <property type="match status" value="1"/>
</dbReference>
<evidence type="ECO:0000256" key="2">
    <source>
        <dbReference type="ARBA" id="ARBA00048267"/>
    </source>
</evidence>
<dbReference type="GO" id="GO:0008984">
    <property type="term" value="F:protein-glutamate methylesterase activity"/>
    <property type="evidence" value="ECO:0007669"/>
    <property type="project" value="UniProtKB-UniRule"/>
</dbReference>
<evidence type="ECO:0000313" key="8">
    <source>
        <dbReference type="EMBL" id="HGE75791.1"/>
    </source>
</evidence>
<dbReference type="GO" id="GO:0006935">
    <property type="term" value="P:chemotaxis"/>
    <property type="evidence" value="ECO:0007669"/>
    <property type="project" value="UniProtKB-UniRule"/>
</dbReference>
<dbReference type="InterPro" id="IPR008248">
    <property type="entry name" value="CheB-like"/>
</dbReference>
<dbReference type="CDD" id="cd16432">
    <property type="entry name" value="CheB_Rec"/>
    <property type="match status" value="1"/>
</dbReference>
<evidence type="ECO:0000256" key="5">
    <source>
        <dbReference type="PROSITE-ProRule" id="PRU00169"/>
    </source>
</evidence>
<dbReference type="HAMAP" id="MF_00099">
    <property type="entry name" value="CheB_chemtxs"/>
    <property type="match status" value="1"/>
</dbReference>
<evidence type="ECO:0000259" key="6">
    <source>
        <dbReference type="PROSITE" id="PS50110"/>
    </source>
</evidence>
<reference evidence="8" key="1">
    <citation type="journal article" date="2020" name="mSystems">
        <title>Genome- and Community-Level Interaction Insights into Carbon Utilization and Element Cycling Functions of Hydrothermarchaeota in Hydrothermal Sediment.</title>
        <authorList>
            <person name="Zhou Z."/>
            <person name="Liu Y."/>
            <person name="Xu W."/>
            <person name="Pan J."/>
            <person name="Luo Z.H."/>
            <person name="Li M."/>
        </authorList>
    </citation>
    <scope>NUCLEOTIDE SEQUENCE [LARGE SCALE GENOMIC DNA]</scope>
    <source>
        <strain evidence="8">SpSt-966</strain>
    </source>
</reference>
<name>A0A7V3RFN4_9BACT</name>
<comment type="function">
    <text evidence="3">Involved in chemotaxis. Part of a chemotaxis signal transduction system that modulates chemotaxis in response to various stimuli. Catalyzes the demethylation of specific methylglutamate residues introduced into the chemoreceptors (methyl-accepting chemotaxis proteins or MCP) by CheR. Also mediates the irreversible deamidation of specific glutamine residues to glutamic acid.</text>
</comment>
<dbReference type="GO" id="GO:0000156">
    <property type="term" value="F:phosphorelay response regulator activity"/>
    <property type="evidence" value="ECO:0007669"/>
    <property type="project" value="InterPro"/>
</dbReference>
<dbReference type="SUPFAM" id="SSF52172">
    <property type="entry name" value="CheY-like"/>
    <property type="match status" value="1"/>
</dbReference>
<dbReference type="Pfam" id="PF01339">
    <property type="entry name" value="CheB_methylest"/>
    <property type="match status" value="1"/>
</dbReference>